<dbReference type="PaxDb" id="55529-EKX32150"/>
<dbReference type="PANTHER" id="PTHR24198">
    <property type="entry name" value="ANKYRIN REPEAT AND PROTEIN KINASE DOMAIN-CONTAINING PROTEIN"/>
    <property type="match status" value="1"/>
</dbReference>
<reference evidence="5" key="3">
    <citation type="submission" date="2016-03" db="UniProtKB">
        <authorList>
            <consortium name="EnsemblProtists"/>
        </authorList>
    </citation>
    <scope>IDENTIFICATION</scope>
</reference>
<dbReference type="AlphaFoldDB" id="L1I8H2"/>
<gene>
    <name evidence="4" type="ORF">GUITHDRAFT_50591</name>
</gene>
<feature type="non-terminal residue" evidence="4">
    <location>
        <position position="1"/>
    </location>
</feature>
<dbReference type="KEGG" id="gtt:GUITHDRAFT_50591"/>
<reference evidence="4 6" key="1">
    <citation type="journal article" date="2012" name="Nature">
        <title>Algal genomes reveal evolutionary mosaicism and the fate of nucleomorphs.</title>
        <authorList>
            <consortium name="DOE Joint Genome Institute"/>
            <person name="Curtis B.A."/>
            <person name="Tanifuji G."/>
            <person name="Burki F."/>
            <person name="Gruber A."/>
            <person name="Irimia M."/>
            <person name="Maruyama S."/>
            <person name="Arias M.C."/>
            <person name="Ball S.G."/>
            <person name="Gile G.H."/>
            <person name="Hirakawa Y."/>
            <person name="Hopkins J.F."/>
            <person name="Kuo A."/>
            <person name="Rensing S.A."/>
            <person name="Schmutz J."/>
            <person name="Symeonidi A."/>
            <person name="Elias M."/>
            <person name="Eveleigh R.J."/>
            <person name="Herman E.K."/>
            <person name="Klute M.J."/>
            <person name="Nakayama T."/>
            <person name="Obornik M."/>
            <person name="Reyes-Prieto A."/>
            <person name="Armbrust E.V."/>
            <person name="Aves S.J."/>
            <person name="Beiko R.G."/>
            <person name="Coutinho P."/>
            <person name="Dacks J.B."/>
            <person name="Durnford D.G."/>
            <person name="Fast N.M."/>
            <person name="Green B.R."/>
            <person name="Grisdale C.J."/>
            <person name="Hempel F."/>
            <person name="Henrissat B."/>
            <person name="Hoppner M.P."/>
            <person name="Ishida K."/>
            <person name="Kim E."/>
            <person name="Koreny L."/>
            <person name="Kroth P.G."/>
            <person name="Liu Y."/>
            <person name="Malik S.B."/>
            <person name="Maier U.G."/>
            <person name="McRose D."/>
            <person name="Mock T."/>
            <person name="Neilson J.A."/>
            <person name="Onodera N.T."/>
            <person name="Poole A.M."/>
            <person name="Pritham E.J."/>
            <person name="Richards T.A."/>
            <person name="Rocap G."/>
            <person name="Roy S.W."/>
            <person name="Sarai C."/>
            <person name="Schaack S."/>
            <person name="Shirato S."/>
            <person name="Slamovits C.H."/>
            <person name="Spencer D.F."/>
            <person name="Suzuki S."/>
            <person name="Worden A.Z."/>
            <person name="Zauner S."/>
            <person name="Barry K."/>
            <person name="Bell C."/>
            <person name="Bharti A.K."/>
            <person name="Crow J.A."/>
            <person name="Grimwood J."/>
            <person name="Kramer R."/>
            <person name="Lindquist E."/>
            <person name="Lucas S."/>
            <person name="Salamov A."/>
            <person name="McFadden G.I."/>
            <person name="Lane C.E."/>
            <person name="Keeling P.J."/>
            <person name="Gray M.W."/>
            <person name="Grigoriev I.V."/>
            <person name="Archibald J.M."/>
        </authorList>
    </citation>
    <scope>NUCLEOTIDE SEQUENCE</scope>
    <source>
        <strain evidence="4 6">CCMP2712</strain>
    </source>
</reference>
<dbReference type="SUPFAM" id="SSF48403">
    <property type="entry name" value="Ankyrin repeat"/>
    <property type="match status" value="1"/>
</dbReference>
<accession>L1I8H2</accession>
<dbReference type="InterPro" id="IPR002110">
    <property type="entry name" value="Ankyrin_rpt"/>
</dbReference>
<dbReference type="GeneID" id="17288883"/>
<dbReference type="Proteomes" id="UP000011087">
    <property type="component" value="Unassembled WGS sequence"/>
</dbReference>
<dbReference type="PANTHER" id="PTHR24198:SF165">
    <property type="entry name" value="ANKYRIN REPEAT-CONTAINING PROTEIN-RELATED"/>
    <property type="match status" value="1"/>
</dbReference>
<sequence>VAAAHGHYDMCNLLLSSKADVNARKDFRCSSLHLAAHGGHTRVVSRLIEAHANVLMEKLDGSLPIHDAAKQGHIDV</sequence>
<evidence type="ECO:0000256" key="2">
    <source>
        <dbReference type="ARBA" id="ARBA00023043"/>
    </source>
</evidence>
<dbReference type="STRING" id="905079.L1I8H2"/>
<dbReference type="InterPro" id="IPR036770">
    <property type="entry name" value="Ankyrin_rpt-contain_sf"/>
</dbReference>
<protein>
    <submittedName>
        <fullName evidence="4 5">Uncharacterized protein</fullName>
    </submittedName>
</protein>
<dbReference type="SMART" id="SM00248">
    <property type="entry name" value="ANK"/>
    <property type="match status" value="2"/>
</dbReference>
<evidence type="ECO:0000256" key="3">
    <source>
        <dbReference type="PROSITE-ProRule" id="PRU00023"/>
    </source>
</evidence>
<dbReference type="PROSITE" id="PS50088">
    <property type="entry name" value="ANK_REPEAT"/>
    <property type="match status" value="1"/>
</dbReference>
<organism evidence="4">
    <name type="scientific">Guillardia theta (strain CCMP2712)</name>
    <name type="common">Cryptophyte</name>
    <dbReference type="NCBI Taxonomy" id="905079"/>
    <lineage>
        <taxon>Eukaryota</taxon>
        <taxon>Cryptophyceae</taxon>
        <taxon>Pyrenomonadales</taxon>
        <taxon>Geminigeraceae</taxon>
        <taxon>Guillardia</taxon>
    </lineage>
</organism>
<evidence type="ECO:0000313" key="5">
    <source>
        <dbReference type="EnsemblProtists" id="EKX32150"/>
    </source>
</evidence>
<dbReference type="Pfam" id="PF12796">
    <property type="entry name" value="Ank_2"/>
    <property type="match status" value="1"/>
</dbReference>
<feature type="repeat" description="ANK" evidence="3">
    <location>
        <begin position="1"/>
        <end position="26"/>
    </location>
</feature>
<dbReference type="RefSeq" id="XP_005819130.1">
    <property type="nucleotide sequence ID" value="XM_005819073.1"/>
</dbReference>
<keyword evidence="6" id="KW-1185">Reference proteome</keyword>
<keyword evidence="2 3" id="KW-0040">ANK repeat</keyword>
<dbReference type="HOGENOM" id="CLU_000134_45_2_1"/>
<evidence type="ECO:0000313" key="4">
    <source>
        <dbReference type="EMBL" id="EKX32150.1"/>
    </source>
</evidence>
<proteinExistence type="predicted"/>
<name>L1I8H2_GUITC</name>
<reference evidence="6" key="2">
    <citation type="submission" date="2012-11" db="EMBL/GenBank/DDBJ databases">
        <authorList>
            <person name="Kuo A."/>
            <person name="Curtis B.A."/>
            <person name="Tanifuji G."/>
            <person name="Burki F."/>
            <person name="Gruber A."/>
            <person name="Irimia M."/>
            <person name="Maruyama S."/>
            <person name="Arias M.C."/>
            <person name="Ball S.G."/>
            <person name="Gile G.H."/>
            <person name="Hirakawa Y."/>
            <person name="Hopkins J.F."/>
            <person name="Rensing S.A."/>
            <person name="Schmutz J."/>
            <person name="Symeonidi A."/>
            <person name="Elias M."/>
            <person name="Eveleigh R.J."/>
            <person name="Herman E.K."/>
            <person name="Klute M.J."/>
            <person name="Nakayama T."/>
            <person name="Obornik M."/>
            <person name="Reyes-Prieto A."/>
            <person name="Armbrust E.V."/>
            <person name="Aves S.J."/>
            <person name="Beiko R.G."/>
            <person name="Coutinho P."/>
            <person name="Dacks J.B."/>
            <person name="Durnford D.G."/>
            <person name="Fast N.M."/>
            <person name="Green B.R."/>
            <person name="Grisdale C."/>
            <person name="Hempe F."/>
            <person name="Henrissat B."/>
            <person name="Hoppner M.P."/>
            <person name="Ishida K.-I."/>
            <person name="Kim E."/>
            <person name="Koreny L."/>
            <person name="Kroth P.G."/>
            <person name="Liu Y."/>
            <person name="Malik S.-B."/>
            <person name="Maier U.G."/>
            <person name="McRose D."/>
            <person name="Mock T."/>
            <person name="Neilson J.A."/>
            <person name="Onodera N.T."/>
            <person name="Poole A.M."/>
            <person name="Pritham E.J."/>
            <person name="Richards T.A."/>
            <person name="Rocap G."/>
            <person name="Roy S.W."/>
            <person name="Sarai C."/>
            <person name="Schaack S."/>
            <person name="Shirato S."/>
            <person name="Slamovits C.H."/>
            <person name="Spencer D.F."/>
            <person name="Suzuki S."/>
            <person name="Worden A.Z."/>
            <person name="Zauner S."/>
            <person name="Barry K."/>
            <person name="Bell C."/>
            <person name="Bharti A.K."/>
            <person name="Crow J.A."/>
            <person name="Grimwood J."/>
            <person name="Kramer R."/>
            <person name="Lindquist E."/>
            <person name="Lucas S."/>
            <person name="Salamov A."/>
            <person name="McFadden G.I."/>
            <person name="Lane C.E."/>
            <person name="Keeling P.J."/>
            <person name="Gray M.W."/>
            <person name="Grigoriev I.V."/>
            <person name="Archibald J.M."/>
        </authorList>
    </citation>
    <scope>NUCLEOTIDE SEQUENCE</scope>
    <source>
        <strain evidence="6">CCMP2712</strain>
    </source>
</reference>
<keyword evidence="1" id="KW-0677">Repeat</keyword>
<evidence type="ECO:0000256" key="1">
    <source>
        <dbReference type="ARBA" id="ARBA00022737"/>
    </source>
</evidence>
<evidence type="ECO:0000313" key="6">
    <source>
        <dbReference type="Proteomes" id="UP000011087"/>
    </source>
</evidence>
<dbReference type="EMBL" id="JH993208">
    <property type="protein sequence ID" value="EKX32150.1"/>
    <property type="molecule type" value="Genomic_DNA"/>
</dbReference>
<dbReference type="EnsemblProtists" id="EKX32150">
    <property type="protein sequence ID" value="EKX32150"/>
    <property type="gene ID" value="GUITHDRAFT_50591"/>
</dbReference>
<feature type="non-terminal residue" evidence="4">
    <location>
        <position position="76"/>
    </location>
</feature>
<dbReference type="Gene3D" id="1.25.40.20">
    <property type="entry name" value="Ankyrin repeat-containing domain"/>
    <property type="match status" value="1"/>
</dbReference>
<dbReference type="OrthoDB" id="194358at2759"/>